<dbReference type="PANTHER" id="PTHR44259:SF104">
    <property type="entry name" value="F-BOX ONLY PROTEIN (DUF295)-RELATED"/>
    <property type="match status" value="1"/>
</dbReference>
<dbReference type="HOGENOM" id="CLU_091492_0_0_1"/>
<accession>D7LFQ9</accession>
<dbReference type="AlphaFoldDB" id="D7LFQ9"/>
<dbReference type="InterPro" id="IPR036047">
    <property type="entry name" value="F-box-like_dom_sf"/>
</dbReference>
<feature type="domain" description="KIB1-4 beta-propeller" evidence="2">
    <location>
        <begin position="99"/>
        <end position="230"/>
    </location>
</feature>
<proteinExistence type="predicted"/>
<dbReference type="Pfam" id="PF03478">
    <property type="entry name" value="Beta-prop_KIB1-4"/>
    <property type="match status" value="1"/>
</dbReference>
<dbReference type="Proteomes" id="UP000008694">
    <property type="component" value="Unassembled WGS sequence"/>
</dbReference>
<reference evidence="4" key="1">
    <citation type="journal article" date="2011" name="Nat. Genet.">
        <title>The Arabidopsis lyrata genome sequence and the basis of rapid genome size change.</title>
        <authorList>
            <person name="Hu T.T."/>
            <person name="Pattyn P."/>
            <person name="Bakker E.G."/>
            <person name="Cao J."/>
            <person name="Cheng J.-F."/>
            <person name="Clark R.M."/>
            <person name="Fahlgren N."/>
            <person name="Fawcett J.A."/>
            <person name="Grimwood J."/>
            <person name="Gundlach H."/>
            <person name="Haberer G."/>
            <person name="Hollister J.D."/>
            <person name="Ossowski S."/>
            <person name="Ottilar R.P."/>
            <person name="Salamov A.A."/>
            <person name="Schneeberger K."/>
            <person name="Spannagl M."/>
            <person name="Wang X."/>
            <person name="Yang L."/>
            <person name="Nasrallah M.E."/>
            <person name="Bergelson J."/>
            <person name="Carrington J.C."/>
            <person name="Gaut B.S."/>
            <person name="Schmutz J."/>
            <person name="Mayer K.F.X."/>
            <person name="Van de Peer Y."/>
            <person name="Grigoriev I.V."/>
            <person name="Nordborg M."/>
            <person name="Weigel D."/>
            <person name="Guo Y.-L."/>
        </authorList>
    </citation>
    <scope>NUCLEOTIDE SEQUENCE [LARGE SCALE GENOMIC DNA]</scope>
    <source>
        <strain evidence="4">cv. MN47</strain>
    </source>
</reference>
<keyword evidence="4" id="KW-1185">Reference proteome</keyword>
<dbReference type="EMBL" id="GL348716">
    <property type="protein sequence ID" value="EFH55696.1"/>
    <property type="molecule type" value="Genomic_DNA"/>
</dbReference>
<name>D7LFQ9_ARALL</name>
<evidence type="ECO:0000313" key="4">
    <source>
        <dbReference type="Proteomes" id="UP000008694"/>
    </source>
</evidence>
<organism evidence="4">
    <name type="scientific">Arabidopsis lyrata subsp. lyrata</name>
    <name type="common">Lyre-leaved rock-cress</name>
    <dbReference type="NCBI Taxonomy" id="81972"/>
    <lineage>
        <taxon>Eukaryota</taxon>
        <taxon>Viridiplantae</taxon>
        <taxon>Streptophyta</taxon>
        <taxon>Embryophyta</taxon>
        <taxon>Tracheophyta</taxon>
        <taxon>Spermatophyta</taxon>
        <taxon>Magnoliopsida</taxon>
        <taxon>eudicotyledons</taxon>
        <taxon>Gunneridae</taxon>
        <taxon>Pentapetalae</taxon>
        <taxon>rosids</taxon>
        <taxon>malvids</taxon>
        <taxon>Brassicales</taxon>
        <taxon>Brassicaceae</taxon>
        <taxon>Camelineae</taxon>
        <taxon>Arabidopsis</taxon>
    </lineage>
</organism>
<evidence type="ECO:0000259" key="2">
    <source>
        <dbReference type="Pfam" id="PF03478"/>
    </source>
</evidence>
<dbReference type="InterPro" id="IPR050942">
    <property type="entry name" value="F-box_BR-signaling"/>
</dbReference>
<dbReference type="Gramene" id="scaffold_401887.1">
    <property type="protein sequence ID" value="scaffold_401887.1"/>
    <property type="gene ID" value="scaffold_401887.1"/>
</dbReference>
<gene>
    <name evidence="3" type="ORF">ARALYDRAFT_902386</name>
</gene>
<dbReference type="PANTHER" id="PTHR44259">
    <property type="entry name" value="OS07G0183000 PROTEIN-RELATED"/>
    <property type="match status" value="1"/>
</dbReference>
<dbReference type="Pfam" id="PF00646">
    <property type="entry name" value="F-box"/>
    <property type="match status" value="1"/>
</dbReference>
<evidence type="ECO:0000259" key="1">
    <source>
        <dbReference type="Pfam" id="PF00646"/>
    </source>
</evidence>
<sequence length="266" mass="30270">MLTNQGWSNLCPDLLRSIFKGLNHKSCHRARTVCSNWYLVSTTCVSEFCIHGEFYSKSTILCCSIVKMIRFTNSTIHILTSPESIVSLAPAIGFSWIIKLYVFTIDNSIKVLDFSGDIPREDVESPYYDPQFSSEMGLMECIWKRKVMITKSGNVMAIQTSGGNNKEKFLFQVFKMNLESRKWKSVDSLGKNEMVIFGHGVTLRTYINGGSIFFVEDDLWPGQRKCGVFDLATSTITWSKPVGHSLAETRRWFVPSSFSDNHLQEH</sequence>
<evidence type="ECO:0000313" key="3">
    <source>
        <dbReference type="EMBL" id="EFH55696.1"/>
    </source>
</evidence>
<dbReference type="InterPro" id="IPR001810">
    <property type="entry name" value="F-box_dom"/>
</dbReference>
<feature type="domain" description="F-box" evidence="1">
    <location>
        <begin position="7"/>
        <end position="43"/>
    </location>
</feature>
<dbReference type="InterPro" id="IPR005174">
    <property type="entry name" value="KIB1-4_b-propeller"/>
</dbReference>
<dbReference type="Gene3D" id="1.20.1280.50">
    <property type="match status" value="1"/>
</dbReference>
<dbReference type="SUPFAM" id="SSF81383">
    <property type="entry name" value="F-box domain"/>
    <property type="match status" value="1"/>
</dbReference>
<protein>
    <submittedName>
        <fullName evidence="3">Uncharacterized protein</fullName>
    </submittedName>
</protein>